<organism evidence="1 2">
    <name type="scientific">Calocera viscosa (strain TUFC12733)</name>
    <dbReference type="NCBI Taxonomy" id="1330018"/>
    <lineage>
        <taxon>Eukaryota</taxon>
        <taxon>Fungi</taxon>
        <taxon>Dikarya</taxon>
        <taxon>Basidiomycota</taxon>
        <taxon>Agaricomycotina</taxon>
        <taxon>Dacrymycetes</taxon>
        <taxon>Dacrymycetales</taxon>
        <taxon>Dacrymycetaceae</taxon>
        <taxon>Calocera</taxon>
    </lineage>
</organism>
<accession>A0A167J5W2</accession>
<evidence type="ECO:0000313" key="2">
    <source>
        <dbReference type="Proteomes" id="UP000076738"/>
    </source>
</evidence>
<evidence type="ECO:0000313" key="1">
    <source>
        <dbReference type="EMBL" id="KZO93273.1"/>
    </source>
</evidence>
<reference evidence="1 2" key="1">
    <citation type="journal article" date="2016" name="Mol. Biol. Evol.">
        <title>Comparative Genomics of Early-Diverging Mushroom-Forming Fungi Provides Insights into the Origins of Lignocellulose Decay Capabilities.</title>
        <authorList>
            <person name="Nagy L.G."/>
            <person name="Riley R."/>
            <person name="Tritt A."/>
            <person name="Adam C."/>
            <person name="Daum C."/>
            <person name="Floudas D."/>
            <person name="Sun H."/>
            <person name="Yadav J.S."/>
            <person name="Pangilinan J."/>
            <person name="Larsson K.H."/>
            <person name="Matsuura K."/>
            <person name="Barry K."/>
            <person name="Labutti K."/>
            <person name="Kuo R."/>
            <person name="Ohm R.A."/>
            <person name="Bhattacharya S.S."/>
            <person name="Shirouzu T."/>
            <person name="Yoshinaga Y."/>
            <person name="Martin F.M."/>
            <person name="Grigoriev I.V."/>
            <person name="Hibbett D.S."/>
        </authorList>
    </citation>
    <scope>NUCLEOTIDE SEQUENCE [LARGE SCALE GENOMIC DNA]</scope>
    <source>
        <strain evidence="1 2">TUFC12733</strain>
    </source>
</reference>
<gene>
    <name evidence="1" type="ORF">CALVIDRAFT_540250</name>
</gene>
<proteinExistence type="predicted"/>
<keyword evidence="2" id="KW-1185">Reference proteome</keyword>
<dbReference type="InterPro" id="IPR032675">
    <property type="entry name" value="LRR_dom_sf"/>
</dbReference>
<name>A0A167J5W2_CALVF</name>
<dbReference type="AlphaFoldDB" id="A0A167J5W2"/>
<dbReference type="Gene3D" id="3.80.10.10">
    <property type="entry name" value="Ribonuclease Inhibitor"/>
    <property type="match status" value="1"/>
</dbReference>
<dbReference type="Proteomes" id="UP000076738">
    <property type="component" value="Unassembled WGS sequence"/>
</dbReference>
<dbReference type="EMBL" id="KV417303">
    <property type="protein sequence ID" value="KZO93273.1"/>
    <property type="molecule type" value="Genomic_DNA"/>
</dbReference>
<sequence length="494" mass="56281">MIQYTSPSTALARCPVEIWCEILRYATQAEGPDMLKDPLRMERFYLEGTYSEEITEAYEDRLNAVADMRNFAAVCRAWQWMLHPLRLRWVIINQKDQMKGVSESVARLCRGGRIGRWTKRLEVRARITHGEVMERFEDLHGRNPPPVSWMLQCCPQLEEFIGMTSALTYPALCADLIANCGRTLKTVILRSTISQRFDDIVNLLLYCPRLEYLHFAGPRYDTPAEYDHSGSRLGRSLALRDIPSILFTRRLALRVLVWEVKAVQPSDEPLSFARLFGQLQLPYLRHVGLHLNEWSGVYDDNAFMHSEVLPMLLRAGRGVTSLSLTRTTAGARNRHVFPFVELCPRVQVLAFHLPHTAVYDVSSYLCTPVRSLRHVVLHEFFYNPPEYGPALLAQHVATVLSVFKALCRLGSYPNLESVQLADVHGPSEETRVLRATHGDFPPEYRIAMAKLMRIAHVRRVALLDADGEPIGRDFAPPGWYYAWGFEGLGLSGSI</sequence>
<protein>
    <submittedName>
        <fullName evidence="1">Uncharacterized protein</fullName>
    </submittedName>
</protein>
<dbReference type="OrthoDB" id="3256525at2759"/>